<evidence type="ECO:0000313" key="3">
    <source>
        <dbReference type="EMBL" id="MCB5178785.1"/>
    </source>
</evidence>
<name>A0ABS8B2F3_9ACTN</name>
<comment type="caution">
    <text evidence="3">The sequence shown here is derived from an EMBL/GenBank/DDBJ whole genome shotgun (WGS) entry which is preliminary data.</text>
</comment>
<proteinExistence type="inferred from homology"/>
<dbReference type="EMBL" id="JAJAUY010000012">
    <property type="protein sequence ID" value="MCB5178785.1"/>
    <property type="molecule type" value="Genomic_DNA"/>
</dbReference>
<dbReference type="CDD" id="cd11029">
    <property type="entry name" value="CYP107-like"/>
    <property type="match status" value="1"/>
</dbReference>
<evidence type="ECO:0000256" key="1">
    <source>
        <dbReference type="ARBA" id="ARBA00010617"/>
    </source>
</evidence>
<sequence>MTDQPPVPLPYADPAFVADPFPLYRRLREEGPVRRAVIAGGLEAWLVTRYDDGLAALSDPRLSSDVRDASDTRLLRQLPETERESMLSTMLRSDPPDHTRLRRLVSKAFTARRVAGMRPRIQALTDRLLDAVVPAGHADLIADFALPLPVTVISELLGVPVDDRHDFQHWTDRMIVRGAEPPDPAVLNEAWQHMRGYITGLVQDKRAHPGDDLLSALTTARDADQRLTEDELIAMVFLLLVAGYITTVNLIGSGIAALLTHPDQLALLRSDPDLLPGAIEEFLRYDGPVNPGIARFAREDAEIGGVTVPRGATVLIASAIADRDPSRFPDPDRLDITRQDNAHLAFGHGIHYCLGAPLARLEGQIAIGTALRRLPDLALAVPPHALRWRPAGLRGPEALPVTFTPEGVAAPAGPRP</sequence>
<dbReference type="PROSITE" id="PS00086">
    <property type="entry name" value="CYTOCHROME_P450"/>
    <property type="match status" value="1"/>
</dbReference>
<evidence type="ECO:0000256" key="2">
    <source>
        <dbReference type="RuleBase" id="RU000461"/>
    </source>
</evidence>
<keyword evidence="2" id="KW-0560">Oxidoreductase</keyword>
<protein>
    <submittedName>
        <fullName evidence="3">Cytochrome P450</fullName>
    </submittedName>
</protein>
<dbReference type="InterPro" id="IPR036396">
    <property type="entry name" value="Cyt_P450_sf"/>
</dbReference>
<gene>
    <name evidence="3" type="ORF">LG632_05220</name>
</gene>
<reference evidence="3 4" key="1">
    <citation type="submission" date="2021-10" db="EMBL/GenBank/DDBJ databases">
        <title>Streptomyces sp. strain SMC 277, a novel streptomycete isolated from soil.</title>
        <authorList>
            <person name="Chanama M."/>
        </authorList>
    </citation>
    <scope>NUCLEOTIDE SEQUENCE [LARGE SCALE GENOMIC DNA]</scope>
    <source>
        <strain evidence="3 4">SMC 277</strain>
    </source>
</reference>
<dbReference type="InterPro" id="IPR017972">
    <property type="entry name" value="Cyt_P450_CS"/>
</dbReference>
<dbReference type="RefSeq" id="WP_226725597.1">
    <property type="nucleotide sequence ID" value="NZ_JAJAUY010000012.1"/>
</dbReference>
<dbReference type="InterPro" id="IPR002397">
    <property type="entry name" value="Cyt_P450_B"/>
</dbReference>
<keyword evidence="2" id="KW-0479">Metal-binding</keyword>
<keyword evidence="2" id="KW-0408">Iron</keyword>
<dbReference type="SUPFAM" id="SSF48264">
    <property type="entry name" value="Cytochrome P450"/>
    <property type="match status" value="1"/>
</dbReference>
<dbReference type="PANTHER" id="PTHR46696">
    <property type="entry name" value="P450, PUTATIVE (EUROFUNG)-RELATED"/>
    <property type="match status" value="1"/>
</dbReference>
<organism evidence="3 4">
    <name type="scientific">Streptomyces antimicrobicus</name>
    <dbReference type="NCBI Taxonomy" id="2883108"/>
    <lineage>
        <taxon>Bacteria</taxon>
        <taxon>Bacillati</taxon>
        <taxon>Actinomycetota</taxon>
        <taxon>Actinomycetes</taxon>
        <taxon>Kitasatosporales</taxon>
        <taxon>Streptomycetaceae</taxon>
        <taxon>Streptomyces</taxon>
    </lineage>
</organism>
<keyword evidence="4" id="KW-1185">Reference proteome</keyword>
<accession>A0ABS8B2F3</accession>
<dbReference type="PANTHER" id="PTHR46696:SF1">
    <property type="entry name" value="CYTOCHROME P450 YJIB-RELATED"/>
    <property type="match status" value="1"/>
</dbReference>
<evidence type="ECO:0000313" key="4">
    <source>
        <dbReference type="Proteomes" id="UP001199054"/>
    </source>
</evidence>
<keyword evidence="2" id="KW-0503">Monooxygenase</keyword>
<dbReference type="Gene3D" id="1.10.630.10">
    <property type="entry name" value="Cytochrome P450"/>
    <property type="match status" value="1"/>
</dbReference>
<dbReference type="PRINTS" id="PR00359">
    <property type="entry name" value="BP450"/>
</dbReference>
<dbReference type="Pfam" id="PF00067">
    <property type="entry name" value="p450"/>
    <property type="match status" value="1"/>
</dbReference>
<dbReference type="Proteomes" id="UP001199054">
    <property type="component" value="Unassembled WGS sequence"/>
</dbReference>
<dbReference type="InterPro" id="IPR001128">
    <property type="entry name" value="Cyt_P450"/>
</dbReference>
<comment type="similarity">
    <text evidence="1 2">Belongs to the cytochrome P450 family.</text>
</comment>
<keyword evidence="2" id="KW-0349">Heme</keyword>